<dbReference type="EMBL" id="MFKK01000012">
    <property type="protein sequence ID" value="OGG41570.1"/>
    <property type="molecule type" value="Genomic_DNA"/>
</dbReference>
<dbReference type="STRING" id="1798471.A3A21_02220"/>
<comment type="caution">
    <text evidence="1">The sequence shown here is derived from an EMBL/GenBank/DDBJ whole genome shotgun (WGS) entry which is preliminary data.</text>
</comment>
<proteinExistence type="predicted"/>
<protein>
    <submittedName>
        <fullName evidence="1">Uncharacterized protein</fullName>
    </submittedName>
</protein>
<evidence type="ECO:0000313" key="1">
    <source>
        <dbReference type="EMBL" id="OGG41570.1"/>
    </source>
</evidence>
<organism evidence="1 2">
    <name type="scientific">Candidatus Jorgensenbacteria bacterium RIFCSPLOWO2_01_FULL_45_25b</name>
    <dbReference type="NCBI Taxonomy" id="1798471"/>
    <lineage>
        <taxon>Bacteria</taxon>
        <taxon>Candidatus Joergenseniibacteriota</taxon>
    </lineage>
</organism>
<dbReference type="AlphaFoldDB" id="A0A1F6BXE4"/>
<name>A0A1F6BXE4_9BACT</name>
<accession>A0A1F6BXE4</accession>
<sequence>MNKDLFSNQSKKNMKKSAFCECCRKNMGYEGHVMLLSLVHLEIEHFPKTNFSEDYLFEKARGLIRSVSEENVHLNLAYASTQLLHLEEKTKTRVA</sequence>
<gene>
    <name evidence="1" type="ORF">A3A21_02220</name>
</gene>
<evidence type="ECO:0000313" key="2">
    <source>
        <dbReference type="Proteomes" id="UP000176996"/>
    </source>
</evidence>
<dbReference type="Proteomes" id="UP000176996">
    <property type="component" value="Unassembled WGS sequence"/>
</dbReference>
<reference evidence="1 2" key="1">
    <citation type="journal article" date="2016" name="Nat. Commun.">
        <title>Thousands of microbial genomes shed light on interconnected biogeochemical processes in an aquifer system.</title>
        <authorList>
            <person name="Anantharaman K."/>
            <person name="Brown C.T."/>
            <person name="Hug L.A."/>
            <person name="Sharon I."/>
            <person name="Castelle C.J."/>
            <person name="Probst A.J."/>
            <person name="Thomas B.C."/>
            <person name="Singh A."/>
            <person name="Wilkins M.J."/>
            <person name="Karaoz U."/>
            <person name="Brodie E.L."/>
            <person name="Williams K.H."/>
            <person name="Hubbard S.S."/>
            <person name="Banfield J.F."/>
        </authorList>
    </citation>
    <scope>NUCLEOTIDE SEQUENCE [LARGE SCALE GENOMIC DNA]</scope>
</reference>